<comment type="similarity">
    <text evidence="8">Belongs to the pentraxin family.</text>
</comment>
<name>A0AAJ7LB58_LATCA</name>
<feature type="chain" id="PRO_5042491825" evidence="10">
    <location>
        <begin position="23"/>
        <end position="345"/>
    </location>
</feature>
<dbReference type="GO" id="GO:0005576">
    <property type="term" value="C:extracellular region"/>
    <property type="evidence" value="ECO:0007669"/>
    <property type="project" value="UniProtKB-SubCell"/>
</dbReference>
<evidence type="ECO:0000256" key="4">
    <source>
        <dbReference type="ARBA" id="ARBA00022723"/>
    </source>
</evidence>
<evidence type="ECO:0000256" key="9">
    <source>
        <dbReference type="SAM" id="MobiDB-lite"/>
    </source>
</evidence>
<dbReference type="SUPFAM" id="SSF49899">
    <property type="entry name" value="Concanavalin A-like lectins/glucanases"/>
    <property type="match status" value="1"/>
</dbReference>
<feature type="signal peptide" evidence="10">
    <location>
        <begin position="1"/>
        <end position="22"/>
    </location>
</feature>
<evidence type="ECO:0000256" key="2">
    <source>
        <dbReference type="ARBA" id="ARBA00004613"/>
    </source>
</evidence>
<dbReference type="InterPro" id="IPR051005">
    <property type="entry name" value="Pentraxin_domain"/>
</dbReference>
<evidence type="ECO:0000256" key="10">
    <source>
        <dbReference type="SAM" id="SignalP"/>
    </source>
</evidence>
<comment type="subcellular location">
    <subcellularLocation>
        <location evidence="2">Secreted</location>
    </subcellularLocation>
</comment>
<evidence type="ECO:0000256" key="6">
    <source>
        <dbReference type="ARBA" id="ARBA00022837"/>
    </source>
</evidence>
<evidence type="ECO:0000256" key="7">
    <source>
        <dbReference type="ARBA" id="ARBA00023157"/>
    </source>
</evidence>
<keyword evidence="7" id="KW-1015">Disulfide bond</keyword>
<sequence length="345" mass="39183">MKMKSKLLFVPLVIAIMSVTTATTTPKTTTTRKPTTTTPRWRTTTPWTTGHPAMNLDGKMFTLSLNGGDISLFPPNYSPPQPRPSPTRHYYTTTPYPTQPPTRGLSVCLRFLTDFVQSRNPRIFTLSPSSSNPLTLGVSGSYWLSYDRYRYANIYLQPSIRFWSEVAPDIWTRVCITLDSSTNVVQLFSGSYMSIRKLLPVRYSWTGEPVITFSGFDGQVTDIQVWDYPLRYREVTDYMNPSAYKLYRGSVLTWSYISYSLRGNPLLEDVYEIQAATAGEQKGEKAWTKGREEDQEGFQYGGKQRQRETTALMNHAGVRDVACVRKTVSSVPCLMIKNVTDLKTN</sequence>
<feature type="domain" description="Pentraxin (PTX)" evidence="11">
    <location>
        <begin position="77"/>
        <end position="273"/>
    </location>
</feature>
<evidence type="ECO:0000256" key="8">
    <source>
        <dbReference type="ARBA" id="ARBA00038102"/>
    </source>
</evidence>
<gene>
    <name evidence="13" type="primary">LOC108874775</name>
</gene>
<comment type="cofactor">
    <cofactor evidence="1">
        <name>Ca(2+)</name>
        <dbReference type="ChEBI" id="CHEBI:29108"/>
    </cofactor>
</comment>
<accession>A0AAJ7LB58</accession>
<keyword evidence="6" id="KW-0106">Calcium</keyword>
<proteinExistence type="inferred from homology"/>
<keyword evidence="4" id="KW-0479">Metal-binding</keyword>
<feature type="region of interest" description="Disordered" evidence="9">
    <location>
        <begin position="282"/>
        <end position="304"/>
    </location>
</feature>
<evidence type="ECO:0000256" key="5">
    <source>
        <dbReference type="ARBA" id="ARBA00022729"/>
    </source>
</evidence>
<feature type="compositionally biased region" description="Basic and acidic residues" evidence="9">
    <location>
        <begin position="282"/>
        <end position="292"/>
    </location>
</feature>
<dbReference type="Gene3D" id="2.60.120.200">
    <property type="match status" value="1"/>
</dbReference>
<evidence type="ECO:0000313" key="12">
    <source>
        <dbReference type="Proteomes" id="UP000694890"/>
    </source>
</evidence>
<evidence type="ECO:0000313" key="13">
    <source>
        <dbReference type="RefSeq" id="XP_018518824.1"/>
    </source>
</evidence>
<dbReference type="GO" id="GO:0046872">
    <property type="term" value="F:metal ion binding"/>
    <property type="evidence" value="ECO:0007669"/>
    <property type="project" value="UniProtKB-KW"/>
</dbReference>
<dbReference type="AlphaFoldDB" id="A0AAJ7LB58"/>
<dbReference type="PANTHER" id="PTHR45869">
    <property type="entry name" value="C-REACTIVE PROTEIN-RELATED"/>
    <property type="match status" value="1"/>
</dbReference>
<evidence type="ECO:0000256" key="3">
    <source>
        <dbReference type="ARBA" id="ARBA00022525"/>
    </source>
</evidence>
<feature type="region of interest" description="Disordered" evidence="9">
    <location>
        <begin position="23"/>
        <end position="49"/>
    </location>
</feature>
<dbReference type="RefSeq" id="XP_018518824.1">
    <property type="nucleotide sequence ID" value="XM_018663308.2"/>
</dbReference>
<dbReference type="InterPro" id="IPR001759">
    <property type="entry name" value="PTX_dom"/>
</dbReference>
<dbReference type="PANTHER" id="PTHR45869:SF7">
    <property type="entry name" value="C-REACTIVE PROTEIN"/>
    <property type="match status" value="1"/>
</dbReference>
<dbReference type="KEGG" id="lcf:108874775"/>
<dbReference type="Proteomes" id="UP000694890">
    <property type="component" value="Linkage group LG12"/>
</dbReference>
<dbReference type="GeneID" id="108874775"/>
<reference evidence="13" key="1">
    <citation type="submission" date="2025-08" db="UniProtKB">
        <authorList>
            <consortium name="RefSeq"/>
        </authorList>
    </citation>
    <scope>IDENTIFICATION</scope>
    <source>
        <tissue evidence="13">Brain</tissue>
    </source>
</reference>
<protein>
    <submittedName>
        <fullName evidence="13">Uncharacterized protein LOC108874775</fullName>
    </submittedName>
</protein>
<keyword evidence="3" id="KW-0964">Secreted</keyword>
<keyword evidence="5 10" id="KW-0732">Signal</keyword>
<evidence type="ECO:0000256" key="1">
    <source>
        <dbReference type="ARBA" id="ARBA00001913"/>
    </source>
</evidence>
<evidence type="ECO:0000259" key="11">
    <source>
        <dbReference type="SMART" id="SM00159"/>
    </source>
</evidence>
<dbReference type="InterPro" id="IPR013320">
    <property type="entry name" value="ConA-like_dom_sf"/>
</dbReference>
<dbReference type="SMART" id="SM00159">
    <property type="entry name" value="PTX"/>
    <property type="match status" value="1"/>
</dbReference>
<organism evidence="12 13">
    <name type="scientific">Lates calcarifer</name>
    <name type="common">Barramundi</name>
    <name type="synonym">Holocentrus calcarifer</name>
    <dbReference type="NCBI Taxonomy" id="8187"/>
    <lineage>
        <taxon>Eukaryota</taxon>
        <taxon>Metazoa</taxon>
        <taxon>Chordata</taxon>
        <taxon>Craniata</taxon>
        <taxon>Vertebrata</taxon>
        <taxon>Euteleostomi</taxon>
        <taxon>Actinopterygii</taxon>
        <taxon>Neopterygii</taxon>
        <taxon>Teleostei</taxon>
        <taxon>Neoteleostei</taxon>
        <taxon>Acanthomorphata</taxon>
        <taxon>Carangaria</taxon>
        <taxon>Carangaria incertae sedis</taxon>
        <taxon>Centropomidae</taxon>
        <taxon>Lates</taxon>
    </lineage>
</organism>